<organism evidence="1 2">
    <name type="scientific">Caerostris extrusa</name>
    <name type="common">Bark spider</name>
    <name type="synonym">Caerostris bankana</name>
    <dbReference type="NCBI Taxonomy" id="172846"/>
    <lineage>
        <taxon>Eukaryota</taxon>
        <taxon>Metazoa</taxon>
        <taxon>Ecdysozoa</taxon>
        <taxon>Arthropoda</taxon>
        <taxon>Chelicerata</taxon>
        <taxon>Arachnida</taxon>
        <taxon>Araneae</taxon>
        <taxon>Araneomorphae</taxon>
        <taxon>Entelegynae</taxon>
        <taxon>Araneoidea</taxon>
        <taxon>Araneidae</taxon>
        <taxon>Caerostris</taxon>
    </lineage>
</organism>
<proteinExistence type="predicted"/>
<sequence>MLRDALTGGPRVLTPDMRPTPRYYLARVPVVNARDVWAKPGGRGEDLRTLTGHKSSLVDDGFTPFVVLIPKRE</sequence>
<dbReference type="EMBL" id="BPLR01012336">
    <property type="protein sequence ID" value="GIY53233.1"/>
    <property type="molecule type" value="Genomic_DNA"/>
</dbReference>
<gene>
    <name evidence="1" type="ORF">CEXT_51241</name>
</gene>
<evidence type="ECO:0000313" key="2">
    <source>
        <dbReference type="Proteomes" id="UP001054945"/>
    </source>
</evidence>
<evidence type="ECO:0000313" key="1">
    <source>
        <dbReference type="EMBL" id="GIY53233.1"/>
    </source>
</evidence>
<reference evidence="1 2" key="1">
    <citation type="submission" date="2021-06" db="EMBL/GenBank/DDBJ databases">
        <title>Caerostris extrusa draft genome.</title>
        <authorList>
            <person name="Kono N."/>
            <person name="Arakawa K."/>
        </authorList>
    </citation>
    <scope>NUCLEOTIDE SEQUENCE [LARGE SCALE GENOMIC DNA]</scope>
</reference>
<keyword evidence="2" id="KW-1185">Reference proteome</keyword>
<comment type="caution">
    <text evidence="1">The sequence shown here is derived from an EMBL/GenBank/DDBJ whole genome shotgun (WGS) entry which is preliminary data.</text>
</comment>
<dbReference type="AlphaFoldDB" id="A0AAV4U673"/>
<dbReference type="Proteomes" id="UP001054945">
    <property type="component" value="Unassembled WGS sequence"/>
</dbReference>
<name>A0AAV4U673_CAEEX</name>
<protein>
    <submittedName>
        <fullName evidence="1">Uncharacterized protein</fullName>
    </submittedName>
</protein>
<accession>A0AAV4U673</accession>